<gene>
    <name evidence="1" type="ORF">MAR_013454</name>
</gene>
<reference evidence="1" key="1">
    <citation type="submission" date="2022-11" db="EMBL/GenBank/DDBJ databases">
        <title>Centuries of genome instability and evolution in soft-shell clam transmissible cancer (bioRxiv).</title>
        <authorList>
            <person name="Hart S.F.M."/>
            <person name="Yonemitsu M.A."/>
            <person name="Giersch R.M."/>
            <person name="Beal B.F."/>
            <person name="Arriagada G."/>
            <person name="Davis B.W."/>
            <person name="Ostrander E.A."/>
            <person name="Goff S.P."/>
            <person name="Metzger M.J."/>
        </authorList>
    </citation>
    <scope>NUCLEOTIDE SEQUENCE</scope>
    <source>
        <strain evidence="1">MELC-2E11</strain>
        <tissue evidence="1">Siphon/mantle</tissue>
    </source>
</reference>
<dbReference type="Proteomes" id="UP001164746">
    <property type="component" value="Chromosome 15"/>
</dbReference>
<dbReference type="EMBL" id="CP111026">
    <property type="protein sequence ID" value="WAR27750.1"/>
    <property type="molecule type" value="Genomic_DNA"/>
</dbReference>
<evidence type="ECO:0000313" key="2">
    <source>
        <dbReference type="Proteomes" id="UP001164746"/>
    </source>
</evidence>
<proteinExistence type="predicted"/>
<organism evidence="1 2">
    <name type="scientific">Mya arenaria</name>
    <name type="common">Soft-shell clam</name>
    <dbReference type="NCBI Taxonomy" id="6604"/>
    <lineage>
        <taxon>Eukaryota</taxon>
        <taxon>Metazoa</taxon>
        <taxon>Spiralia</taxon>
        <taxon>Lophotrochozoa</taxon>
        <taxon>Mollusca</taxon>
        <taxon>Bivalvia</taxon>
        <taxon>Autobranchia</taxon>
        <taxon>Heteroconchia</taxon>
        <taxon>Euheterodonta</taxon>
        <taxon>Imparidentia</taxon>
        <taxon>Neoheterodontei</taxon>
        <taxon>Myida</taxon>
        <taxon>Myoidea</taxon>
        <taxon>Myidae</taxon>
        <taxon>Mya</taxon>
    </lineage>
</organism>
<sequence length="93" mass="10851">MECGLRRLLIKRFVHDYDIFLLKRDIKHTITKIKLAYLSSGRQNYQLPELKVCQKAKIDASVYIMEIISTPGMKAFMTVRGGKITLLRCFSRK</sequence>
<keyword evidence="2" id="KW-1185">Reference proteome</keyword>
<accession>A0ABY7G0J6</accession>
<name>A0ABY7G0J6_MYAAR</name>
<evidence type="ECO:0000313" key="1">
    <source>
        <dbReference type="EMBL" id="WAR27750.1"/>
    </source>
</evidence>
<protein>
    <submittedName>
        <fullName evidence="1">Uncharacterized protein</fullName>
    </submittedName>
</protein>